<dbReference type="AlphaFoldDB" id="A0A0E0K9Q2"/>
<feature type="compositionally biased region" description="Polar residues" evidence="1">
    <location>
        <begin position="66"/>
        <end position="84"/>
    </location>
</feature>
<name>A0A0E0K9Q2_ORYPU</name>
<keyword evidence="3" id="KW-1185">Reference proteome</keyword>
<dbReference type="Proteomes" id="UP000026962">
    <property type="component" value="Chromosome 3"/>
</dbReference>
<accession>A0A0E0K9Q2</accession>
<protein>
    <submittedName>
        <fullName evidence="2">Uncharacterized protein</fullName>
    </submittedName>
</protein>
<dbReference type="EnsemblPlants" id="OPUNC03G05870.1">
    <property type="protein sequence ID" value="OPUNC03G05870.1"/>
    <property type="gene ID" value="OPUNC03G05870"/>
</dbReference>
<reference evidence="2" key="2">
    <citation type="submission" date="2018-05" db="EMBL/GenBank/DDBJ databases">
        <title>OpunRS2 (Oryza punctata Reference Sequence Version 2).</title>
        <authorList>
            <person name="Zhang J."/>
            <person name="Kudrna D."/>
            <person name="Lee S."/>
            <person name="Talag J."/>
            <person name="Welchert J."/>
            <person name="Wing R.A."/>
        </authorList>
    </citation>
    <scope>NUCLEOTIDE SEQUENCE [LARGE SCALE GENOMIC DNA]</scope>
</reference>
<evidence type="ECO:0000313" key="3">
    <source>
        <dbReference type="Proteomes" id="UP000026962"/>
    </source>
</evidence>
<organism evidence="2">
    <name type="scientific">Oryza punctata</name>
    <name type="common">Red rice</name>
    <dbReference type="NCBI Taxonomy" id="4537"/>
    <lineage>
        <taxon>Eukaryota</taxon>
        <taxon>Viridiplantae</taxon>
        <taxon>Streptophyta</taxon>
        <taxon>Embryophyta</taxon>
        <taxon>Tracheophyta</taxon>
        <taxon>Spermatophyta</taxon>
        <taxon>Magnoliopsida</taxon>
        <taxon>Liliopsida</taxon>
        <taxon>Poales</taxon>
        <taxon>Poaceae</taxon>
        <taxon>BOP clade</taxon>
        <taxon>Oryzoideae</taxon>
        <taxon>Oryzeae</taxon>
        <taxon>Oryzinae</taxon>
        <taxon>Oryza</taxon>
    </lineage>
</organism>
<dbReference type="Gramene" id="OPUNC03G05870.1">
    <property type="protein sequence ID" value="OPUNC03G05870.1"/>
    <property type="gene ID" value="OPUNC03G05870"/>
</dbReference>
<feature type="region of interest" description="Disordered" evidence="1">
    <location>
        <begin position="66"/>
        <end position="91"/>
    </location>
</feature>
<dbReference type="HOGENOM" id="CLU_2430836_0_0_1"/>
<proteinExistence type="predicted"/>
<evidence type="ECO:0000256" key="1">
    <source>
        <dbReference type="SAM" id="MobiDB-lite"/>
    </source>
</evidence>
<evidence type="ECO:0000313" key="2">
    <source>
        <dbReference type="EnsemblPlants" id="OPUNC03G05870.1"/>
    </source>
</evidence>
<reference evidence="2" key="1">
    <citation type="submission" date="2015-04" db="UniProtKB">
        <authorList>
            <consortium name="EnsemblPlants"/>
        </authorList>
    </citation>
    <scope>IDENTIFICATION</scope>
</reference>
<sequence length="91" mass="10530">MQFVHSIEQYHYYRDVKTGARIGFSSKYKNLGVHTQQAKAKYLKRMSRELGKILVTGCDLCSRSFSSNNSDDLLFFSGTSNTSNYDRERMD</sequence>